<reference evidence="2 6" key="3">
    <citation type="submission" date="2018-10" db="EMBL/GenBank/DDBJ databases">
        <title>Cultivation of a novel Methanohalophilus strain from Kebrit Deep of the Red Sea and a genomic comparison of members of the genus Methanohalophilus.</title>
        <authorList>
            <person name="Guan Y."/>
            <person name="Ngugi D.K."/>
            <person name="Stingl U."/>
        </authorList>
    </citation>
    <scope>NUCLEOTIDE SEQUENCE [LARGE SCALE GENOMIC DNA]</scope>
    <source>
        <strain evidence="2 6">DSM 3094</strain>
    </source>
</reference>
<keyword evidence="4" id="KW-1185">Reference proteome</keyword>
<dbReference type="RefSeq" id="WP_072560458.1">
    <property type="nucleotide sequence ID" value="NZ_CP017921.1"/>
</dbReference>
<dbReference type="GeneID" id="30582327"/>
<reference evidence="3 5" key="2">
    <citation type="submission" date="2016-10" db="EMBL/GenBank/DDBJ databases">
        <authorList>
            <person name="de Groot N.N."/>
        </authorList>
    </citation>
    <scope>NUCLEOTIDE SEQUENCE [LARGE SCALE GENOMIC DNA]</scope>
    <source>
        <strain evidence="3 5">Z-7982</strain>
    </source>
</reference>
<evidence type="ECO:0000313" key="3">
    <source>
        <dbReference type="EMBL" id="SDV99901.1"/>
    </source>
</evidence>
<dbReference type="Proteomes" id="UP000186879">
    <property type="component" value="Chromosome"/>
</dbReference>
<name>A0A1L3Q034_9EURY</name>
<gene>
    <name evidence="1" type="ORF">BHR79_01185</name>
    <name evidence="2" type="ORF">EFE40_01605</name>
    <name evidence="3" type="ORF">SAMN04515625_0059</name>
</gene>
<dbReference type="GO" id="GO:0004519">
    <property type="term" value="F:endonuclease activity"/>
    <property type="evidence" value="ECO:0007669"/>
    <property type="project" value="UniProtKB-KW"/>
</dbReference>
<evidence type="ECO:0000313" key="2">
    <source>
        <dbReference type="EMBL" id="RNI10901.1"/>
    </source>
</evidence>
<evidence type="ECO:0000313" key="5">
    <source>
        <dbReference type="Proteomes" id="UP000198669"/>
    </source>
</evidence>
<keyword evidence="1" id="KW-0378">Hydrolase</keyword>
<dbReference type="Proteomes" id="UP000198669">
    <property type="component" value="Unassembled WGS sequence"/>
</dbReference>
<proteinExistence type="predicted"/>
<keyword evidence="1" id="KW-0540">Nuclease</keyword>
<dbReference type="EMBL" id="FNMU01000001">
    <property type="protein sequence ID" value="SDV99901.1"/>
    <property type="molecule type" value="Genomic_DNA"/>
</dbReference>
<dbReference type="OrthoDB" id="129984at2157"/>
<reference evidence="1 4" key="1">
    <citation type="submission" date="2016-10" db="EMBL/GenBank/DDBJ databases">
        <title>Methanohalophilus halophilus.</title>
        <authorList>
            <person name="L'haridon S."/>
        </authorList>
    </citation>
    <scope>NUCLEOTIDE SEQUENCE [LARGE SCALE GENOMIC DNA]</scope>
    <source>
        <strain evidence="1 4">Z-7982</strain>
    </source>
</reference>
<protein>
    <submittedName>
        <fullName evidence="1">HNH endonuclease</fullName>
    </submittedName>
</protein>
<organism evidence="1 4">
    <name type="scientific">Methanohalophilus halophilus</name>
    <dbReference type="NCBI Taxonomy" id="2177"/>
    <lineage>
        <taxon>Archaea</taxon>
        <taxon>Methanobacteriati</taxon>
        <taxon>Methanobacteriota</taxon>
        <taxon>Stenosarchaea group</taxon>
        <taxon>Methanomicrobia</taxon>
        <taxon>Methanosarcinales</taxon>
        <taxon>Methanosarcinaceae</taxon>
        <taxon>Methanohalophilus</taxon>
    </lineage>
</organism>
<dbReference type="EMBL" id="RJJG01000001">
    <property type="protein sequence ID" value="RNI10901.1"/>
    <property type="molecule type" value="Genomic_DNA"/>
</dbReference>
<evidence type="ECO:0000313" key="6">
    <source>
        <dbReference type="Proteomes" id="UP000267921"/>
    </source>
</evidence>
<dbReference type="Gene3D" id="3.30.40.190">
    <property type="match status" value="1"/>
</dbReference>
<dbReference type="AlphaFoldDB" id="A0A1L3Q034"/>
<accession>A0A1L3Q034</accession>
<dbReference type="Proteomes" id="UP000267921">
    <property type="component" value="Unassembled WGS sequence"/>
</dbReference>
<evidence type="ECO:0000313" key="1">
    <source>
        <dbReference type="EMBL" id="APH38232.1"/>
    </source>
</evidence>
<keyword evidence="1" id="KW-0255">Endonuclease</keyword>
<dbReference type="STRING" id="2177.BHR79_01185"/>
<sequence>MDKETYLKATRKQKRNKQTSLCCVECGEDDLSVIEMHHVYGRCNSDETIPLCKSCHFKTTAEQNKVSPKKRSKKAKPIEQRGFWFISVGALLRGIGDQLLSYGHELMKHD</sequence>
<dbReference type="KEGG" id="mhaz:BHR79_01185"/>
<dbReference type="EMBL" id="CP017921">
    <property type="protein sequence ID" value="APH38232.1"/>
    <property type="molecule type" value="Genomic_DNA"/>
</dbReference>
<evidence type="ECO:0000313" key="4">
    <source>
        <dbReference type="Proteomes" id="UP000186879"/>
    </source>
</evidence>